<dbReference type="NCBIfam" id="TIGR01444">
    <property type="entry name" value="fkbM_fam"/>
    <property type="match status" value="1"/>
</dbReference>
<dbReference type="PANTHER" id="PTHR36973">
    <property type="entry name" value="SLL1456 PROTEIN-RELATED"/>
    <property type="match status" value="1"/>
</dbReference>
<dbReference type="EMBL" id="QKTX01000024">
    <property type="protein sequence ID" value="PZV76716.1"/>
    <property type="molecule type" value="Genomic_DNA"/>
</dbReference>
<dbReference type="InterPro" id="IPR006342">
    <property type="entry name" value="FkbM_mtfrase"/>
</dbReference>
<organism evidence="2 3">
    <name type="scientific">Algoriphagus aquaeductus</name>
    <dbReference type="NCBI Taxonomy" id="475299"/>
    <lineage>
        <taxon>Bacteria</taxon>
        <taxon>Pseudomonadati</taxon>
        <taxon>Bacteroidota</taxon>
        <taxon>Cytophagia</taxon>
        <taxon>Cytophagales</taxon>
        <taxon>Cyclobacteriaceae</taxon>
        <taxon>Algoriphagus</taxon>
    </lineage>
</organism>
<dbReference type="GO" id="GO:0008171">
    <property type="term" value="F:O-methyltransferase activity"/>
    <property type="evidence" value="ECO:0007669"/>
    <property type="project" value="TreeGrafter"/>
</dbReference>
<keyword evidence="2" id="KW-0489">Methyltransferase</keyword>
<dbReference type="SUPFAM" id="SSF53335">
    <property type="entry name" value="S-adenosyl-L-methionine-dependent methyltransferases"/>
    <property type="match status" value="1"/>
</dbReference>
<dbReference type="Gene3D" id="3.40.50.150">
    <property type="entry name" value="Vaccinia Virus protein VP39"/>
    <property type="match status" value="1"/>
</dbReference>
<dbReference type="Pfam" id="PF05050">
    <property type="entry name" value="Methyltransf_21"/>
    <property type="match status" value="1"/>
</dbReference>
<name>A0A326RV05_9BACT</name>
<keyword evidence="3" id="KW-1185">Reference proteome</keyword>
<evidence type="ECO:0000259" key="1">
    <source>
        <dbReference type="Pfam" id="PF05050"/>
    </source>
</evidence>
<dbReference type="PANTHER" id="PTHR36973:SF4">
    <property type="entry name" value="NODULATION PROTEIN"/>
    <property type="match status" value="1"/>
</dbReference>
<dbReference type="Proteomes" id="UP000248917">
    <property type="component" value="Unassembled WGS sequence"/>
</dbReference>
<gene>
    <name evidence="2" type="ORF">CLV31_12441</name>
</gene>
<sequence length="244" mass="27945">MKIGLFAKQVLVATFGTWFYSVARLPVGTHLEYFIKYRVKFPIRTVVDVGANVGKFSSSFYRYFPKAQFFCIEPFTQTFHVLQKEMPHSNFNLFKVAFGEKSDLVKVEVNQIGQSDTNSLRNLSLQENGKATEIIEVITLDDFMSQNQLMQVDFLKIDTEGYDLQVLKGGSHNLNAGKIKLVLVECGLDSRNTYHVYFQDITKFLIDNNFALIGFFQTDIRKISKRNHFSNALFAHDSVLDHIG</sequence>
<dbReference type="InterPro" id="IPR029063">
    <property type="entry name" value="SAM-dependent_MTases_sf"/>
</dbReference>
<keyword evidence="2" id="KW-0808">Transferase</keyword>
<evidence type="ECO:0000313" key="2">
    <source>
        <dbReference type="EMBL" id="PZV76716.1"/>
    </source>
</evidence>
<reference evidence="2 3" key="1">
    <citation type="submission" date="2018-06" db="EMBL/GenBank/DDBJ databases">
        <title>Genomic Encyclopedia of Archaeal and Bacterial Type Strains, Phase II (KMG-II): from individual species to whole genera.</title>
        <authorList>
            <person name="Goeker M."/>
        </authorList>
    </citation>
    <scope>NUCLEOTIDE SEQUENCE [LARGE SCALE GENOMIC DNA]</scope>
    <source>
        <strain evidence="2 3">T4</strain>
    </source>
</reference>
<dbReference type="GO" id="GO:0032259">
    <property type="term" value="P:methylation"/>
    <property type="evidence" value="ECO:0007669"/>
    <property type="project" value="UniProtKB-KW"/>
</dbReference>
<proteinExistence type="predicted"/>
<protein>
    <submittedName>
        <fullName evidence="2">FkbM family methyltransferase</fullName>
    </submittedName>
</protein>
<accession>A0A326RV05</accession>
<evidence type="ECO:0000313" key="3">
    <source>
        <dbReference type="Proteomes" id="UP000248917"/>
    </source>
</evidence>
<feature type="domain" description="Methyltransferase FkbM" evidence="1">
    <location>
        <begin position="48"/>
        <end position="210"/>
    </location>
</feature>
<comment type="caution">
    <text evidence="2">The sequence shown here is derived from an EMBL/GenBank/DDBJ whole genome shotgun (WGS) entry which is preliminary data.</text>
</comment>
<dbReference type="InterPro" id="IPR053188">
    <property type="entry name" value="FkbM_Methyltransferase"/>
</dbReference>
<dbReference type="AlphaFoldDB" id="A0A326RV05"/>